<dbReference type="SMART" id="SM01135">
    <property type="entry name" value="DIRP"/>
    <property type="match status" value="1"/>
</dbReference>
<keyword evidence="3" id="KW-0539">Nucleus</keyword>
<keyword evidence="6" id="KW-1185">Reference proteome</keyword>
<comment type="caution">
    <text evidence="5">The sequence shown here is derived from an EMBL/GenBank/DDBJ whole genome shotgun (WGS) entry which is preliminary data.</text>
</comment>
<comment type="subcellular location">
    <subcellularLocation>
        <location evidence="1">Nucleus</location>
    </subcellularLocation>
</comment>
<evidence type="ECO:0000259" key="4">
    <source>
        <dbReference type="SMART" id="SM01135"/>
    </source>
</evidence>
<dbReference type="PANTHER" id="PTHR21689">
    <property type="entry name" value="LIN-9"/>
    <property type="match status" value="1"/>
</dbReference>
<dbReference type="STRING" id="48709.A0A1D2MLJ6"/>
<dbReference type="OrthoDB" id="2339771at2759"/>
<protein>
    <submittedName>
        <fullName evidence="5">Protein lin-9</fullName>
    </submittedName>
</protein>
<dbReference type="AlphaFoldDB" id="A0A1D2MLJ6"/>
<name>A0A1D2MLJ6_ORCCI</name>
<accession>A0A1D2MLJ6</accession>
<dbReference type="InterPro" id="IPR010561">
    <property type="entry name" value="LIN-9/ALY1"/>
</dbReference>
<feature type="domain" description="DIRP" evidence="4">
    <location>
        <begin position="100"/>
        <end position="205"/>
    </location>
</feature>
<dbReference type="PANTHER" id="PTHR21689:SF2">
    <property type="entry name" value="PROTEIN LIN-9 HOMOLOG"/>
    <property type="match status" value="1"/>
</dbReference>
<dbReference type="GO" id="GO:0006351">
    <property type="term" value="P:DNA-templated transcription"/>
    <property type="evidence" value="ECO:0007669"/>
    <property type="project" value="InterPro"/>
</dbReference>
<evidence type="ECO:0000256" key="2">
    <source>
        <dbReference type="ARBA" id="ARBA00006732"/>
    </source>
</evidence>
<dbReference type="Pfam" id="PF06584">
    <property type="entry name" value="DIRP"/>
    <property type="match status" value="1"/>
</dbReference>
<organism evidence="5 6">
    <name type="scientific">Orchesella cincta</name>
    <name type="common">Springtail</name>
    <name type="synonym">Podura cincta</name>
    <dbReference type="NCBI Taxonomy" id="48709"/>
    <lineage>
        <taxon>Eukaryota</taxon>
        <taxon>Metazoa</taxon>
        <taxon>Ecdysozoa</taxon>
        <taxon>Arthropoda</taxon>
        <taxon>Hexapoda</taxon>
        <taxon>Collembola</taxon>
        <taxon>Entomobryomorpha</taxon>
        <taxon>Entomobryoidea</taxon>
        <taxon>Orchesellidae</taxon>
        <taxon>Orchesellinae</taxon>
        <taxon>Orchesella</taxon>
    </lineage>
</organism>
<dbReference type="Proteomes" id="UP000094527">
    <property type="component" value="Unassembled WGS sequence"/>
</dbReference>
<proteinExistence type="inferred from homology"/>
<dbReference type="EMBL" id="LJIJ01000901">
    <property type="protein sequence ID" value="ODM93863.1"/>
    <property type="molecule type" value="Genomic_DNA"/>
</dbReference>
<dbReference type="GO" id="GO:0003677">
    <property type="term" value="F:DNA binding"/>
    <property type="evidence" value="ECO:0007669"/>
    <property type="project" value="TreeGrafter"/>
</dbReference>
<dbReference type="Pfam" id="PF19438">
    <property type="entry name" value="LIN9_C"/>
    <property type="match status" value="1"/>
</dbReference>
<comment type="similarity">
    <text evidence="2">Belongs to the lin-9 family.</text>
</comment>
<dbReference type="GO" id="GO:0006357">
    <property type="term" value="P:regulation of transcription by RNA polymerase II"/>
    <property type="evidence" value="ECO:0007669"/>
    <property type="project" value="TreeGrafter"/>
</dbReference>
<reference evidence="5 6" key="1">
    <citation type="journal article" date="2016" name="Genome Biol. Evol.">
        <title>Gene Family Evolution Reflects Adaptation to Soil Environmental Stressors in the Genome of the Collembolan Orchesella cincta.</title>
        <authorList>
            <person name="Faddeeva-Vakhrusheva A."/>
            <person name="Derks M.F."/>
            <person name="Anvar S.Y."/>
            <person name="Agamennone V."/>
            <person name="Suring W."/>
            <person name="Smit S."/>
            <person name="van Straalen N.M."/>
            <person name="Roelofs D."/>
        </authorList>
    </citation>
    <scope>NUCLEOTIDE SEQUENCE [LARGE SCALE GENOMIC DNA]</scope>
    <source>
        <tissue evidence="5">Mixed pool</tissue>
    </source>
</reference>
<evidence type="ECO:0000313" key="6">
    <source>
        <dbReference type="Proteomes" id="UP000094527"/>
    </source>
</evidence>
<dbReference type="InterPro" id="IPR045831">
    <property type="entry name" value="LIN9_C"/>
</dbReference>
<dbReference type="GO" id="GO:0017053">
    <property type="term" value="C:transcription repressor complex"/>
    <property type="evidence" value="ECO:0007669"/>
    <property type="project" value="InterPro"/>
</dbReference>
<dbReference type="GO" id="GO:0051726">
    <property type="term" value="P:regulation of cell cycle"/>
    <property type="evidence" value="ECO:0007669"/>
    <property type="project" value="TreeGrafter"/>
</dbReference>
<dbReference type="OMA" id="WVENEIS"/>
<evidence type="ECO:0000256" key="3">
    <source>
        <dbReference type="ARBA" id="ARBA00023242"/>
    </source>
</evidence>
<evidence type="ECO:0000313" key="5">
    <source>
        <dbReference type="EMBL" id="ODM93863.1"/>
    </source>
</evidence>
<dbReference type="InterPro" id="IPR033471">
    <property type="entry name" value="DIRP"/>
</dbReference>
<sequence length="515" mass="58709">MIPSNSCRSGNLGFRPPEELPKVVNKTGVGTQIYEDRKGHLVRAEVDEDFSTSTALQEVRPLAQTGCLDIDIRTYKRDAERLKNFILLPRAYLWLCHEWFYSPIDRVIFKEPNDFEACLNEYFPNLKARKLRRVEWVEIRRIMGKPRRLSPAFLENERRDVAKRRELFRHIQQKRIPSQTDHNDLPDEIPMHLVVGTKVTAILRGSSSDGLFTGQVSGINVSNHTYRIFFDRATLGRKSVLDYEVMPDDPPDTLSVSSMGVKLSRTSVERAIGTYSSSGQQLSKSFSAGGFQSSRFSKDTTKITIGGFPAHLLYSIVRLKKLLGAKCDQTQKLKQLNVEAEKLFSYDKRYPKDLVFRYSTCISFMDKLNTELSMHCDAIYHHLSMIANEKATNQPLQLILPKQVSENSFKEAEMIVSSLSTKLRTGSNKRIVNLVTSFASLMLQLKMLSAAERNHFETKSIVDTVESIKASLMGSNVKYFQNRIEIPVNRIRAGLCRVKHSKTGGASQLKRKRRC</sequence>
<evidence type="ECO:0000256" key="1">
    <source>
        <dbReference type="ARBA" id="ARBA00004123"/>
    </source>
</evidence>
<gene>
    <name evidence="5" type="ORF">Ocin01_12817</name>
</gene>
<dbReference type="GO" id="GO:0005654">
    <property type="term" value="C:nucleoplasm"/>
    <property type="evidence" value="ECO:0007669"/>
    <property type="project" value="TreeGrafter"/>
</dbReference>